<dbReference type="PANTHER" id="PTHR21301:SF11">
    <property type="entry name" value="GIY-YIG DOMAIN-CONTAINING PROTEIN"/>
    <property type="match status" value="1"/>
</dbReference>
<keyword evidence="1" id="KW-1185">Reference proteome</keyword>
<accession>A0AA85JP77</accession>
<dbReference type="WBParaSite" id="TREG1_3330.1">
    <property type="protein sequence ID" value="TREG1_3330.1"/>
    <property type="gene ID" value="TREG1_3330"/>
</dbReference>
<reference evidence="2" key="2">
    <citation type="submission" date="2023-11" db="UniProtKB">
        <authorList>
            <consortium name="WormBaseParasite"/>
        </authorList>
    </citation>
    <scope>IDENTIFICATION</scope>
</reference>
<dbReference type="AlphaFoldDB" id="A0AA85JP77"/>
<name>A0AA85JP77_TRIRE</name>
<evidence type="ECO:0008006" key="3">
    <source>
        <dbReference type="Google" id="ProtNLM"/>
    </source>
</evidence>
<dbReference type="Proteomes" id="UP000050795">
    <property type="component" value="Unassembled WGS sequence"/>
</dbReference>
<dbReference type="PANTHER" id="PTHR21301">
    <property type="entry name" value="REVERSE TRANSCRIPTASE"/>
    <property type="match status" value="1"/>
</dbReference>
<organism evidence="1 2">
    <name type="scientific">Trichobilharzia regenti</name>
    <name type="common">Nasal bird schistosome</name>
    <dbReference type="NCBI Taxonomy" id="157069"/>
    <lineage>
        <taxon>Eukaryota</taxon>
        <taxon>Metazoa</taxon>
        <taxon>Spiralia</taxon>
        <taxon>Lophotrochozoa</taxon>
        <taxon>Platyhelminthes</taxon>
        <taxon>Trematoda</taxon>
        <taxon>Digenea</taxon>
        <taxon>Strigeidida</taxon>
        <taxon>Schistosomatoidea</taxon>
        <taxon>Schistosomatidae</taxon>
        <taxon>Trichobilharzia</taxon>
    </lineage>
</organism>
<protein>
    <recommendedName>
        <fullName evidence="3">Reverse transcriptase domain-containing protein</fullName>
    </recommendedName>
</protein>
<proteinExistence type="predicted"/>
<reference evidence="1" key="1">
    <citation type="submission" date="2022-06" db="EMBL/GenBank/DDBJ databases">
        <authorList>
            <person name="Berger JAMES D."/>
            <person name="Berger JAMES D."/>
        </authorList>
    </citation>
    <scope>NUCLEOTIDE SEQUENCE [LARGE SCALE GENOMIC DNA]</scope>
</reference>
<evidence type="ECO:0000313" key="1">
    <source>
        <dbReference type="Proteomes" id="UP000050795"/>
    </source>
</evidence>
<sequence length="172" mass="20040">MNRTDYEKKAIEHLSEGPYLLINEKKKSAKFNKMKRNINRLFQEMKPKIGNSLWLTLKPNSHISSRFYGQPKIHKPTVPLRPEIDFTNSPTYNLSKYLLSILQPPQKDTQNIVRNSYDFKSQIEHREIDKEDIMVSYDINSLYTSVPSLDNISGLLESDTTLTQRCPLDGHQ</sequence>
<evidence type="ECO:0000313" key="2">
    <source>
        <dbReference type="WBParaSite" id="TREG1_3330.1"/>
    </source>
</evidence>